<dbReference type="STRING" id="748224.HMPREF9436_01739"/>
<evidence type="ECO:0000313" key="1">
    <source>
        <dbReference type="EMBL" id="EFQ06764.1"/>
    </source>
</evidence>
<protein>
    <submittedName>
        <fullName evidence="1">Uncharacterized protein</fullName>
    </submittedName>
</protein>
<dbReference type="AlphaFoldDB" id="E2ZJ92"/>
<dbReference type="BioCyc" id="FCF748224-HMP:GTSS-1796-MONOMER"/>
<sequence length="81" mass="9024">MPPSWWYPAFVRFLPVSGEKLFESCTTTKQKIPRRMSEDFCGGELGTRTPAPLRGQQRAACAGEISIQFHTASQLRYSAGS</sequence>
<gene>
    <name evidence="1" type="ORF">HMPREF9436_01739</name>
</gene>
<proteinExistence type="predicted"/>
<dbReference type="EMBL" id="AECU01000139">
    <property type="protein sequence ID" value="EFQ06764.1"/>
    <property type="molecule type" value="Genomic_DNA"/>
</dbReference>
<accession>E2ZJ92</accession>
<dbReference type="HOGENOM" id="CLU_2568775_0_0_9"/>
<name>E2ZJ92_9FIRM</name>
<dbReference type="Proteomes" id="UP000006028">
    <property type="component" value="Unassembled WGS sequence"/>
</dbReference>
<evidence type="ECO:0000313" key="2">
    <source>
        <dbReference type="Proteomes" id="UP000006028"/>
    </source>
</evidence>
<reference evidence="1 2" key="1">
    <citation type="submission" date="2010-08" db="EMBL/GenBank/DDBJ databases">
        <authorList>
            <person name="Weinstock G."/>
            <person name="Sodergren E."/>
            <person name="Clifton S."/>
            <person name="Fulton L."/>
            <person name="Fulton B."/>
            <person name="Courtney L."/>
            <person name="Fronick C."/>
            <person name="Harrison M."/>
            <person name="Strong C."/>
            <person name="Farmer C."/>
            <person name="Delahaunty K."/>
            <person name="Markovic C."/>
            <person name="Hall O."/>
            <person name="Minx P."/>
            <person name="Tomlinson C."/>
            <person name="Mitreva M."/>
            <person name="Hou S."/>
            <person name="Chen J."/>
            <person name="Wollam A."/>
            <person name="Pepin K.H."/>
            <person name="Johnson M."/>
            <person name="Bhonagiri V."/>
            <person name="Zhang X."/>
            <person name="Suruliraj S."/>
            <person name="Warren W."/>
            <person name="Chinwalla A."/>
            <person name="Mardis E.R."/>
            <person name="Wilson R.K."/>
        </authorList>
    </citation>
    <scope>NUCLEOTIDE SEQUENCE [LARGE SCALE GENOMIC DNA]</scope>
    <source>
        <strain evidence="1 2">KLE1255</strain>
    </source>
</reference>
<comment type="caution">
    <text evidence="1">The sequence shown here is derived from an EMBL/GenBank/DDBJ whole genome shotgun (WGS) entry which is preliminary data.</text>
</comment>
<organism evidence="1 2">
    <name type="scientific">Faecalibacterium cf. prausnitzii KLE1255</name>
    <dbReference type="NCBI Taxonomy" id="748224"/>
    <lineage>
        <taxon>Bacteria</taxon>
        <taxon>Bacillati</taxon>
        <taxon>Bacillota</taxon>
        <taxon>Clostridia</taxon>
        <taxon>Eubacteriales</taxon>
        <taxon>Oscillospiraceae</taxon>
        <taxon>Faecalibacterium</taxon>
    </lineage>
</organism>